<evidence type="ECO:0000313" key="5">
    <source>
        <dbReference type="EMBL" id="UYU72153.1"/>
    </source>
</evidence>
<keyword evidence="1 4" id="KW-0808">Transferase</keyword>
<name>A0A174WLB8_BACT4</name>
<dbReference type="EC" id="2.3.1.-" evidence="4"/>
<dbReference type="PANTHER" id="PTHR23416:SF78">
    <property type="entry name" value="LIPOPOLYSACCHARIDE BIOSYNTHESIS O-ACETYL TRANSFERASE WBBJ-RELATED"/>
    <property type="match status" value="1"/>
</dbReference>
<dbReference type="PROSITE" id="PS00101">
    <property type="entry name" value="HEXAPEP_TRANSFERASES"/>
    <property type="match status" value="1"/>
</dbReference>
<proteinExistence type="predicted"/>
<evidence type="ECO:0000313" key="4">
    <source>
        <dbReference type="EMBL" id="CUQ47832.1"/>
    </source>
</evidence>
<dbReference type="Pfam" id="PF00132">
    <property type="entry name" value="Hexapep"/>
    <property type="match status" value="1"/>
</dbReference>
<reference evidence="5" key="2">
    <citation type="submission" date="2021-06" db="EMBL/GenBank/DDBJ databases">
        <title>Interrogation of the integrated mobile genetic elements in gut-associated Bacteroides with a consensus prediction approach.</title>
        <authorList>
            <person name="Campbell D.E."/>
            <person name="Leigh J.R."/>
            <person name="Kim T."/>
            <person name="England W."/>
            <person name="Whitaker R.J."/>
            <person name="Degnan P.H."/>
        </authorList>
    </citation>
    <scope>NUCLEOTIDE SEQUENCE</scope>
    <source>
        <strain evidence="5">VPI-BTDOT2</strain>
    </source>
</reference>
<evidence type="ECO:0000256" key="3">
    <source>
        <dbReference type="ARBA" id="ARBA00023315"/>
    </source>
</evidence>
<dbReference type="SUPFAM" id="SSF51161">
    <property type="entry name" value="Trimeric LpxA-like enzymes"/>
    <property type="match status" value="1"/>
</dbReference>
<evidence type="ECO:0000256" key="1">
    <source>
        <dbReference type="ARBA" id="ARBA00022679"/>
    </source>
</evidence>
<evidence type="ECO:0000256" key="2">
    <source>
        <dbReference type="ARBA" id="ARBA00022737"/>
    </source>
</evidence>
<keyword evidence="2" id="KW-0677">Repeat</keyword>
<dbReference type="Proteomes" id="UP001156216">
    <property type="component" value="Chromosome"/>
</dbReference>
<dbReference type="AlphaFoldDB" id="A0A174WLB8"/>
<dbReference type="PANTHER" id="PTHR23416">
    <property type="entry name" value="SIALIC ACID SYNTHASE-RELATED"/>
    <property type="match status" value="1"/>
</dbReference>
<dbReference type="InterPro" id="IPR018357">
    <property type="entry name" value="Hexapep_transf_CS"/>
</dbReference>
<organism evidence="4 6">
    <name type="scientific">Bacteroides thetaiotaomicron</name>
    <dbReference type="NCBI Taxonomy" id="818"/>
    <lineage>
        <taxon>Bacteria</taxon>
        <taxon>Pseudomonadati</taxon>
        <taxon>Bacteroidota</taxon>
        <taxon>Bacteroidia</taxon>
        <taxon>Bacteroidales</taxon>
        <taxon>Bacteroidaceae</taxon>
        <taxon>Bacteroides</taxon>
    </lineage>
</organism>
<dbReference type="InterPro" id="IPR011004">
    <property type="entry name" value="Trimer_LpxA-like_sf"/>
</dbReference>
<dbReference type="InterPro" id="IPR051159">
    <property type="entry name" value="Hexapeptide_acetyltransf"/>
</dbReference>
<dbReference type="InterPro" id="IPR001451">
    <property type="entry name" value="Hexapep"/>
</dbReference>
<dbReference type="Gene3D" id="2.160.10.10">
    <property type="entry name" value="Hexapeptide repeat proteins"/>
    <property type="match status" value="1"/>
</dbReference>
<dbReference type="EMBL" id="CP083681">
    <property type="protein sequence ID" value="UYU72153.1"/>
    <property type="molecule type" value="Genomic_DNA"/>
</dbReference>
<dbReference type="Proteomes" id="UP000095541">
    <property type="component" value="Unassembled WGS sequence"/>
</dbReference>
<reference evidence="4 6" key="1">
    <citation type="submission" date="2015-09" db="EMBL/GenBank/DDBJ databases">
        <authorList>
            <consortium name="Pathogen Informatics"/>
        </authorList>
    </citation>
    <scope>NUCLEOTIDE SEQUENCE [LARGE SCALE GENOMIC DNA]</scope>
    <source>
        <strain evidence="4 6">2789STDY5834945</strain>
    </source>
</reference>
<dbReference type="EMBL" id="CZBI01000015">
    <property type="protein sequence ID" value="CUQ47832.1"/>
    <property type="molecule type" value="Genomic_DNA"/>
</dbReference>
<accession>A0A174WLB8</accession>
<protein>
    <submittedName>
        <fullName evidence="4">Acetyltransferase</fullName>
        <ecNumber evidence="4">2.3.1.-</ecNumber>
    </submittedName>
    <submittedName>
        <fullName evidence="5">Acyltransferase</fullName>
    </submittedName>
</protein>
<sequence length="205" mass="23052">MRRTLYFIGILCGLFYTNKINYIFQRISCLFYSGLVKRRFKRCESNRLFPTFKVVNPHCIEIGNQVEIKPLCRIEAICSYRGQEFSPLIILSDNSVVNAYCHIGCVYSVYIGKYTTIAERTLITDHTHGIPIKEEMMLPPRHRPLHSKGNIVIEDFVSVGEGVVILGGVTIGHHSIIGANAVITKDIPPYSVVIGNPAKVIKTVL</sequence>
<keyword evidence="3 4" id="KW-0012">Acyltransferase</keyword>
<gene>
    <name evidence="4" type="primary">wcfD</name>
    <name evidence="4" type="ORF">ERS852557_04934</name>
    <name evidence="5" type="ORF">KQP59_03295</name>
</gene>
<evidence type="ECO:0000313" key="6">
    <source>
        <dbReference type="Proteomes" id="UP000095541"/>
    </source>
</evidence>
<dbReference type="CDD" id="cd04647">
    <property type="entry name" value="LbH_MAT_like"/>
    <property type="match status" value="1"/>
</dbReference>
<dbReference type="RefSeq" id="WP_055222114.1">
    <property type="nucleotide sequence ID" value="NZ_BQNN01000001.1"/>
</dbReference>
<dbReference type="GO" id="GO:0016746">
    <property type="term" value="F:acyltransferase activity"/>
    <property type="evidence" value="ECO:0007669"/>
    <property type="project" value="UniProtKB-KW"/>
</dbReference>